<comment type="caution">
    <text evidence="3">The sequence shown here is derived from an EMBL/GenBank/DDBJ whole genome shotgun (WGS) entry which is preliminary data.</text>
</comment>
<evidence type="ECO:0000313" key="2">
    <source>
        <dbReference type="EMBL" id="PLW22902.1"/>
    </source>
</evidence>
<keyword evidence="4" id="KW-1185">Reference proteome</keyword>
<dbReference type="Proteomes" id="UP000235388">
    <property type="component" value="Unassembled WGS sequence"/>
</dbReference>
<dbReference type="EMBL" id="PGCJ01000740">
    <property type="protein sequence ID" value="PLW22902.1"/>
    <property type="molecule type" value="Genomic_DNA"/>
</dbReference>
<gene>
    <name evidence="3" type="ORF">PCANC_26173</name>
    <name evidence="2" type="ORF">PCANC_27778</name>
</gene>
<protein>
    <submittedName>
        <fullName evidence="3">Uncharacterized protein</fullName>
    </submittedName>
</protein>
<keyword evidence="1" id="KW-0175">Coiled coil</keyword>
<dbReference type="AlphaFoldDB" id="A0A2N5TIF1"/>
<feature type="coiled-coil region" evidence="1">
    <location>
        <begin position="75"/>
        <end position="102"/>
    </location>
</feature>
<evidence type="ECO:0000313" key="3">
    <source>
        <dbReference type="EMBL" id="PLW25266.1"/>
    </source>
</evidence>
<organism evidence="3 4">
    <name type="scientific">Puccinia coronata f. sp. avenae</name>
    <dbReference type="NCBI Taxonomy" id="200324"/>
    <lineage>
        <taxon>Eukaryota</taxon>
        <taxon>Fungi</taxon>
        <taxon>Dikarya</taxon>
        <taxon>Basidiomycota</taxon>
        <taxon>Pucciniomycotina</taxon>
        <taxon>Pucciniomycetes</taxon>
        <taxon>Pucciniales</taxon>
        <taxon>Pucciniaceae</taxon>
        <taxon>Puccinia</taxon>
    </lineage>
</organism>
<accession>A0A2N5TIF1</accession>
<dbReference type="EMBL" id="PGCJ01000633">
    <property type="protein sequence ID" value="PLW25266.1"/>
    <property type="molecule type" value="Genomic_DNA"/>
</dbReference>
<evidence type="ECO:0000256" key="1">
    <source>
        <dbReference type="SAM" id="Coils"/>
    </source>
</evidence>
<name>A0A2N5TIF1_9BASI</name>
<evidence type="ECO:0000313" key="4">
    <source>
        <dbReference type="Proteomes" id="UP000235388"/>
    </source>
</evidence>
<sequence>MEWTEPMLFPQSLRLSQSGFPQLYQPVREPFPRTLWAATTALPGTWHTVAPSGLQKAAVVPATEEAWCALDDVFMATMFAKARALKERVVSLEDNNGLLEATNSD</sequence>
<reference evidence="3 4" key="1">
    <citation type="submission" date="2017-11" db="EMBL/GenBank/DDBJ databases">
        <title>De novo assembly and phasing of dikaryotic genomes from two isolates of Puccinia coronata f. sp. avenae, the causal agent of oat crown rust.</title>
        <authorList>
            <person name="Miller M.E."/>
            <person name="Zhang Y."/>
            <person name="Omidvar V."/>
            <person name="Sperschneider J."/>
            <person name="Schwessinger B."/>
            <person name="Raley C."/>
            <person name="Palmer J.M."/>
            <person name="Garnica D."/>
            <person name="Upadhyaya N."/>
            <person name="Rathjen J."/>
            <person name="Taylor J.M."/>
            <person name="Park R.F."/>
            <person name="Dodds P.N."/>
            <person name="Hirsch C.D."/>
            <person name="Kianian S.F."/>
            <person name="Figueroa M."/>
        </authorList>
    </citation>
    <scope>NUCLEOTIDE SEQUENCE [LARGE SCALE GENOMIC DNA]</scope>
    <source>
        <strain evidence="3">12NC29</strain>
    </source>
</reference>
<proteinExistence type="predicted"/>